<keyword evidence="1" id="KW-0540">Nuclease</keyword>
<keyword evidence="1" id="KW-0255">Endonuclease</keyword>
<reference evidence="1" key="2">
    <citation type="submission" date="2022-03" db="EMBL/GenBank/DDBJ databases">
        <authorList>
            <person name="Ryngajllo M."/>
            <person name="Jacek P."/>
            <person name="Kubiak K."/>
        </authorList>
    </citation>
    <scope>NUCLEOTIDE SEQUENCE</scope>
    <source>
        <strain evidence="1">SI1</strain>
    </source>
</reference>
<protein>
    <submittedName>
        <fullName evidence="1">Endonuclease/exonuclease/phosphatase family protein</fullName>
    </submittedName>
</protein>
<evidence type="ECO:0000313" key="2">
    <source>
        <dbReference type="Proteomes" id="UP001202887"/>
    </source>
</evidence>
<evidence type="ECO:0000313" key="1">
    <source>
        <dbReference type="EMBL" id="MCJ8355495.1"/>
    </source>
</evidence>
<dbReference type="AlphaFoldDB" id="A0AAW5EZ13"/>
<keyword evidence="1" id="KW-0378">Hydrolase</keyword>
<accession>A0AAW5EZ13</accession>
<sequence length="65" mass="6953">MKPSPGCAPSQVRPPPPECSHRHGVWLALFACLTTMPPGPAQAAASLKLSTWNLDWLTTRTQGDA</sequence>
<dbReference type="GO" id="GO:0004519">
    <property type="term" value="F:endonuclease activity"/>
    <property type="evidence" value="ECO:0007669"/>
    <property type="project" value="UniProtKB-KW"/>
</dbReference>
<comment type="caution">
    <text evidence="1">The sequence shown here is derived from an EMBL/GenBank/DDBJ whole genome shotgun (WGS) entry which is preliminary data.</text>
</comment>
<organism evidence="1 2">
    <name type="scientific">Novacetimonas hansenii</name>
    <name type="common">Komagataeibacter hansenii</name>
    <dbReference type="NCBI Taxonomy" id="436"/>
    <lineage>
        <taxon>Bacteria</taxon>
        <taxon>Pseudomonadati</taxon>
        <taxon>Pseudomonadota</taxon>
        <taxon>Alphaproteobacteria</taxon>
        <taxon>Acetobacterales</taxon>
        <taxon>Acetobacteraceae</taxon>
        <taxon>Novacetimonas</taxon>
    </lineage>
</organism>
<name>A0AAW5EZ13_NOVHA</name>
<gene>
    <name evidence="1" type="ORF">K1W68_16150</name>
</gene>
<feature type="non-terminal residue" evidence="1">
    <location>
        <position position="65"/>
    </location>
</feature>
<reference evidence="1" key="1">
    <citation type="journal article" date="2021" name="Polymers (Basel)">
        <title>Highly Stretchable Bacterial Cellulose Produced by Komagataeibacter hansenii SI1.</title>
        <authorList>
            <person name="Cielecka I."/>
            <person name="Ryngajllo M."/>
            <person name="Maniukiewicz W."/>
            <person name="Bielecki S."/>
        </authorList>
    </citation>
    <scope>NUCLEOTIDE SEQUENCE</scope>
    <source>
        <strain evidence="1">SI1</strain>
    </source>
</reference>
<proteinExistence type="predicted"/>
<dbReference type="Proteomes" id="UP001202887">
    <property type="component" value="Unassembled WGS sequence"/>
</dbReference>
<dbReference type="EMBL" id="JAIBCX010000149">
    <property type="protein sequence ID" value="MCJ8355495.1"/>
    <property type="molecule type" value="Genomic_DNA"/>
</dbReference>